<protein>
    <submittedName>
        <fullName evidence="2">Uncharacterized protein</fullName>
    </submittedName>
</protein>
<dbReference type="Gramene" id="KZM96761">
    <property type="protein sequence ID" value="KZM96761"/>
    <property type="gene ID" value="DCAR_015877"/>
</dbReference>
<accession>A0A165A1K2</accession>
<evidence type="ECO:0000313" key="2">
    <source>
        <dbReference type="EMBL" id="WOG95501.1"/>
    </source>
</evidence>
<reference evidence="2" key="2">
    <citation type="submission" date="2022-03" db="EMBL/GenBank/DDBJ databases">
        <title>Draft title - Genomic analysis of global carrot germplasm unveils the trajectory of domestication and the origin of high carotenoid orange carrot.</title>
        <authorList>
            <person name="Iorizzo M."/>
            <person name="Ellison S."/>
            <person name="Senalik D."/>
            <person name="Macko-Podgorni A."/>
            <person name="Grzebelus D."/>
            <person name="Bostan H."/>
            <person name="Rolling W."/>
            <person name="Curaba J."/>
            <person name="Simon P."/>
        </authorList>
    </citation>
    <scope>NUCLEOTIDE SEQUENCE</scope>
    <source>
        <tissue evidence="2">Leaf</tissue>
    </source>
</reference>
<evidence type="ECO:0000313" key="3">
    <source>
        <dbReference type="Proteomes" id="UP000077755"/>
    </source>
</evidence>
<gene>
    <name evidence="2" type="ORF">DCAR_0414823</name>
</gene>
<dbReference type="AlphaFoldDB" id="A0A165A1K2"/>
<name>A0A165A1K2_DAUCS</name>
<evidence type="ECO:0000256" key="1">
    <source>
        <dbReference type="SAM" id="MobiDB-lite"/>
    </source>
</evidence>
<sequence length="120" mass="14045">MTVVEVLLVLVARLRIMEYTNPYFVDDPKSRESERQHFEALFELEEINRDIIDIDDLVDCLCGKENPREENPVMDNVVEDHPVEENAVEISDHENASFHEDHSNIDSTNDDVRIHKKKKL</sequence>
<feature type="compositionally biased region" description="Basic and acidic residues" evidence="1">
    <location>
        <begin position="82"/>
        <end position="104"/>
    </location>
</feature>
<organism evidence="2 3">
    <name type="scientific">Daucus carota subsp. sativus</name>
    <name type="common">Carrot</name>
    <dbReference type="NCBI Taxonomy" id="79200"/>
    <lineage>
        <taxon>Eukaryota</taxon>
        <taxon>Viridiplantae</taxon>
        <taxon>Streptophyta</taxon>
        <taxon>Embryophyta</taxon>
        <taxon>Tracheophyta</taxon>
        <taxon>Spermatophyta</taxon>
        <taxon>Magnoliopsida</taxon>
        <taxon>eudicotyledons</taxon>
        <taxon>Gunneridae</taxon>
        <taxon>Pentapetalae</taxon>
        <taxon>asterids</taxon>
        <taxon>campanulids</taxon>
        <taxon>Apiales</taxon>
        <taxon>Apiaceae</taxon>
        <taxon>Apioideae</taxon>
        <taxon>Scandiceae</taxon>
        <taxon>Daucinae</taxon>
        <taxon>Daucus</taxon>
        <taxon>Daucus sect. Daucus</taxon>
    </lineage>
</organism>
<keyword evidence="3" id="KW-1185">Reference proteome</keyword>
<dbReference type="EMBL" id="CP093346">
    <property type="protein sequence ID" value="WOG95501.1"/>
    <property type="molecule type" value="Genomic_DNA"/>
</dbReference>
<proteinExistence type="predicted"/>
<dbReference type="Proteomes" id="UP000077755">
    <property type="component" value="Chromosome 4"/>
</dbReference>
<reference evidence="2" key="1">
    <citation type="journal article" date="2016" name="Nat. Genet.">
        <title>A high-quality carrot genome assembly provides new insights into carotenoid accumulation and asterid genome evolution.</title>
        <authorList>
            <person name="Iorizzo M."/>
            <person name="Ellison S."/>
            <person name="Senalik D."/>
            <person name="Zeng P."/>
            <person name="Satapoomin P."/>
            <person name="Huang J."/>
            <person name="Bowman M."/>
            <person name="Iovene M."/>
            <person name="Sanseverino W."/>
            <person name="Cavagnaro P."/>
            <person name="Yildiz M."/>
            <person name="Macko-Podgorni A."/>
            <person name="Moranska E."/>
            <person name="Grzebelus E."/>
            <person name="Grzebelus D."/>
            <person name="Ashrafi H."/>
            <person name="Zheng Z."/>
            <person name="Cheng S."/>
            <person name="Spooner D."/>
            <person name="Van Deynze A."/>
            <person name="Simon P."/>
        </authorList>
    </citation>
    <scope>NUCLEOTIDE SEQUENCE</scope>
    <source>
        <tissue evidence="2">Leaf</tissue>
    </source>
</reference>
<feature type="region of interest" description="Disordered" evidence="1">
    <location>
        <begin position="82"/>
        <end position="120"/>
    </location>
</feature>